<gene>
    <name evidence="2" type="ORF">JCM19300_2802</name>
</gene>
<dbReference type="InterPro" id="IPR013324">
    <property type="entry name" value="RNA_pol_sigma_r3/r4-like"/>
</dbReference>
<proteinExistence type="predicted"/>
<comment type="caution">
    <text evidence="2">The sequence shown here is derived from an EMBL/GenBank/DDBJ whole genome shotgun (WGS) entry which is preliminary data.</text>
</comment>
<feature type="domain" description="HTH luxR-type" evidence="1">
    <location>
        <begin position="24"/>
        <end position="80"/>
    </location>
</feature>
<dbReference type="Pfam" id="PF08281">
    <property type="entry name" value="Sigma70_r4_2"/>
    <property type="match status" value="1"/>
</dbReference>
<dbReference type="GO" id="GO:0016987">
    <property type="term" value="F:sigma factor activity"/>
    <property type="evidence" value="ECO:0007669"/>
    <property type="project" value="InterPro"/>
</dbReference>
<dbReference type="InterPro" id="IPR000792">
    <property type="entry name" value="Tscrpt_reg_LuxR_C"/>
</dbReference>
<dbReference type="InterPro" id="IPR013249">
    <property type="entry name" value="RNA_pol_sigma70_r4_t2"/>
</dbReference>
<dbReference type="EMBL" id="BBNQ01000013">
    <property type="protein sequence ID" value="GAL63766.1"/>
    <property type="molecule type" value="Genomic_DNA"/>
</dbReference>
<accession>A0A090VG77</accession>
<dbReference type="SUPFAM" id="SSF88659">
    <property type="entry name" value="Sigma3 and sigma4 domains of RNA polymerase sigma factors"/>
    <property type="match status" value="1"/>
</dbReference>
<evidence type="ECO:0000313" key="2">
    <source>
        <dbReference type="EMBL" id="GAL63766.1"/>
    </source>
</evidence>
<evidence type="ECO:0000313" key="3">
    <source>
        <dbReference type="Proteomes" id="UP000029644"/>
    </source>
</evidence>
<dbReference type="Proteomes" id="UP000029644">
    <property type="component" value="Unassembled WGS sequence"/>
</dbReference>
<dbReference type="GO" id="GO:0006352">
    <property type="term" value="P:DNA-templated transcription initiation"/>
    <property type="evidence" value="ECO:0007669"/>
    <property type="project" value="InterPro"/>
</dbReference>
<reference evidence="2 3" key="1">
    <citation type="journal article" date="2014" name="Genome Announc.">
        <title>Draft Genome Sequences of Marine Flavobacterium Algibacter lectus Strains SS8 and NR4.</title>
        <authorList>
            <person name="Takatani N."/>
            <person name="Nakanishi M."/>
            <person name="Meirelles P."/>
            <person name="Mino S."/>
            <person name="Suda W."/>
            <person name="Oshima K."/>
            <person name="Hattori M."/>
            <person name="Ohkuma M."/>
            <person name="Hosokawa M."/>
            <person name="Miyashita K."/>
            <person name="Thompson F.L."/>
            <person name="Niwa A."/>
            <person name="Sawabe T."/>
            <person name="Sawabe T."/>
        </authorList>
    </citation>
    <scope>NUCLEOTIDE SEQUENCE [LARGE SCALE GENOMIC DNA]</scope>
    <source>
        <strain evidence="2 3">JCM 19300</strain>
    </source>
</reference>
<dbReference type="AlphaFoldDB" id="A0A090VG77"/>
<organism evidence="2 3">
    <name type="scientific">Algibacter lectus</name>
    <dbReference type="NCBI Taxonomy" id="221126"/>
    <lineage>
        <taxon>Bacteria</taxon>
        <taxon>Pseudomonadati</taxon>
        <taxon>Bacteroidota</taxon>
        <taxon>Flavobacteriia</taxon>
        <taxon>Flavobacteriales</taxon>
        <taxon>Flavobacteriaceae</taxon>
        <taxon>Algibacter</taxon>
    </lineage>
</organism>
<dbReference type="GO" id="GO:0003677">
    <property type="term" value="F:DNA binding"/>
    <property type="evidence" value="ECO:0007669"/>
    <property type="project" value="InterPro"/>
</dbReference>
<dbReference type="InterPro" id="IPR036388">
    <property type="entry name" value="WH-like_DNA-bd_sf"/>
</dbReference>
<evidence type="ECO:0000259" key="1">
    <source>
        <dbReference type="SMART" id="SM00421"/>
    </source>
</evidence>
<dbReference type="Gene3D" id="1.10.10.10">
    <property type="entry name" value="Winged helix-like DNA-binding domain superfamily/Winged helix DNA-binding domain"/>
    <property type="match status" value="1"/>
</dbReference>
<sequence>MVSDTFFYTQLTLTDTYAQLETAIKQLPKKSEAVIRLTLNAYTNKEIAEELSISKNTVKSQKRIAYKKLRHTIGSLLNIF</sequence>
<dbReference type="SMART" id="SM00421">
    <property type="entry name" value="HTH_LUXR"/>
    <property type="match status" value="1"/>
</dbReference>
<name>A0A090VG77_9FLAO</name>
<protein>
    <recommendedName>
        <fullName evidence="1">HTH luxR-type domain-containing protein</fullName>
    </recommendedName>
</protein>